<accession>K0RZ45</accession>
<sequence length="56" mass="6523">MRVCPQAFPYGHFCGFESPPEPWTAYWQWMPGDEDGLGSAEQRMWMAWCRDGLGRP</sequence>
<name>K0RZ45_THAOC</name>
<evidence type="ECO:0000313" key="2">
    <source>
        <dbReference type="Proteomes" id="UP000266841"/>
    </source>
</evidence>
<reference evidence="1 2" key="1">
    <citation type="journal article" date="2012" name="Genome Biol.">
        <title>Genome and low-iron response of an oceanic diatom adapted to chronic iron limitation.</title>
        <authorList>
            <person name="Lommer M."/>
            <person name="Specht M."/>
            <person name="Roy A.S."/>
            <person name="Kraemer L."/>
            <person name="Andreson R."/>
            <person name="Gutowska M.A."/>
            <person name="Wolf J."/>
            <person name="Bergner S.V."/>
            <person name="Schilhabel M.B."/>
            <person name="Klostermeier U.C."/>
            <person name="Beiko R.G."/>
            <person name="Rosenstiel P."/>
            <person name="Hippler M."/>
            <person name="Laroche J."/>
        </authorList>
    </citation>
    <scope>NUCLEOTIDE SEQUENCE [LARGE SCALE GENOMIC DNA]</scope>
    <source>
        <strain evidence="1 2">CCMP1005</strain>
    </source>
</reference>
<protein>
    <submittedName>
        <fullName evidence="1">Uncharacterized protein</fullName>
    </submittedName>
</protein>
<gene>
    <name evidence="1" type="ORF">THAOC_21570</name>
</gene>
<comment type="caution">
    <text evidence="1">The sequence shown here is derived from an EMBL/GenBank/DDBJ whole genome shotgun (WGS) entry which is preliminary data.</text>
</comment>
<dbReference type="EMBL" id="AGNL01025595">
    <property type="protein sequence ID" value="EJK58320.1"/>
    <property type="molecule type" value="Genomic_DNA"/>
</dbReference>
<organism evidence="1 2">
    <name type="scientific">Thalassiosira oceanica</name>
    <name type="common">Marine diatom</name>
    <dbReference type="NCBI Taxonomy" id="159749"/>
    <lineage>
        <taxon>Eukaryota</taxon>
        <taxon>Sar</taxon>
        <taxon>Stramenopiles</taxon>
        <taxon>Ochrophyta</taxon>
        <taxon>Bacillariophyta</taxon>
        <taxon>Coscinodiscophyceae</taxon>
        <taxon>Thalassiosirophycidae</taxon>
        <taxon>Thalassiosirales</taxon>
        <taxon>Thalassiosiraceae</taxon>
        <taxon>Thalassiosira</taxon>
    </lineage>
</organism>
<keyword evidence="2" id="KW-1185">Reference proteome</keyword>
<dbReference type="Proteomes" id="UP000266841">
    <property type="component" value="Unassembled WGS sequence"/>
</dbReference>
<proteinExistence type="predicted"/>
<evidence type="ECO:0000313" key="1">
    <source>
        <dbReference type="EMBL" id="EJK58320.1"/>
    </source>
</evidence>
<feature type="non-terminal residue" evidence="1">
    <location>
        <position position="56"/>
    </location>
</feature>
<dbReference type="AlphaFoldDB" id="K0RZ45"/>